<comment type="caution">
    <text evidence="2">The sequence shown here is derived from an EMBL/GenBank/DDBJ whole genome shotgun (WGS) entry which is preliminary data.</text>
</comment>
<keyword evidence="3" id="KW-1185">Reference proteome</keyword>
<proteinExistence type="predicted"/>
<feature type="signal peptide" evidence="1">
    <location>
        <begin position="1"/>
        <end position="19"/>
    </location>
</feature>
<sequence length="86" mass="9727">MKFPLFSFFGLLVLGGSLAVSTMPKVVQEFEKMHALWNTLDERSHLPGNLFFPLNLHPAKGKFEMLIIPLPRRLSIVSSKTMAKMP</sequence>
<evidence type="ECO:0000313" key="3">
    <source>
        <dbReference type="Proteomes" id="UP001294444"/>
    </source>
</evidence>
<organism evidence="2 3">
    <name type="scientific">Melanopsichium pennsylvanicum</name>
    <dbReference type="NCBI Taxonomy" id="63383"/>
    <lineage>
        <taxon>Eukaryota</taxon>
        <taxon>Fungi</taxon>
        <taxon>Dikarya</taxon>
        <taxon>Basidiomycota</taxon>
        <taxon>Ustilaginomycotina</taxon>
        <taxon>Ustilaginomycetes</taxon>
        <taxon>Ustilaginales</taxon>
        <taxon>Ustilaginaceae</taxon>
        <taxon>Melanopsichium</taxon>
    </lineage>
</organism>
<accession>A0AAJ4XKX2</accession>
<keyword evidence="1" id="KW-0732">Signal</keyword>
<feature type="chain" id="PRO_5042607047" evidence="1">
    <location>
        <begin position="20"/>
        <end position="86"/>
    </location>
</feature>
<protein>
    <submittedName>
        <fullName evidence="2">Uncharacterized protein</fullName>
    </submittedName>
</protein>
<reference evidence="2" key="1">
    <citation type="submission" date="2023-10" db="EMBL/GenBank/DDBJ databases">
        <authorList>
            <person name="Guldener U."/>
        </authorList>
    </citation>
    <scope>NUCLEOTIDE SEQUENCE</scope>
    <source>
        <strain evidence="2">Mp4</strain>
    </source>
</reference>
<dbReference type="EMBL" id="OAPG01000006">
    <property type="protein sequence ID" value="SNX84244.1"/>
    <property type="molecule type" value="Genomic_DNA"/>
</dbReference>
<dbReference type="AlphaFoldDB" id="A0AAJ4XKX2"/>
<dbReference type="Proteomes" id="UP001294444">
    <property type="component" value="Unassembled WGS sequence"/>
</dbReference>
<name>A0AAJ4XKX2_9BASI</name>
<gene>
    <name evidence="2" type="ORF">MEPE_02952</name>
</gene>
<evidence type="ECO:0000313" key="2">
    <source>
        <dbReference type="EMBL" id="SNX84244.1"/>
    </source>
</evidence>
<evidence type="ECO:0000256" key="1">
    <source>
        <dbReference type="SAM" id="SignalP"/>
    </source>
</evidence>